<dbReference type="HAMAP" id="MF_03188">
    <property type="entry name" value="Methyltr_EFM4"/>
    <property type="match status" value="1"/>
</dbReference>
<keyword evidence="3 5" id="KW-0808">Transferase</keyword>
<dbReference type="EC" id="2.1.1.-" evidence="5"/>
<feature type="domain" description="Methyltransferase" evidence="6">
    <location>
        <begin position="84"/>
        <end position="215"/>
    </location>
</feature>
<keyword evidence="8" id="KW-1185">Reference proteome</keyword>
<evidence type="ECO:0000256" key="2">
    <source>
        <dbReference type="ARBA" id="ARBA00022603"/>
    </source>
</evidence>
<organism evidence="7 8">
    <name type="scientific">Ophiocordyceps sinensis</name>
    <dbReference type="NCBI Taxonomy" id="72228"/>
    <lineage>
        <taxon>Eukaryota</taxon>
        <taxon>Fungi</taxon>
        <taxon>Dikarya</taxon>
        <taxon>Ascomycota</taxon>
        <taxon>Pezizomycotina</taxon>
        <taxon>Sordariomycetes</taxon>
        <taxon>Hypocreomycetidae</taxon>
        <taxon>Hypocreales</taxon>
        <taxon>Ophiocordycipitaceae</taxon>
        <taxon>Ophiocordyceps</taxon>
    </lineage>
</organism>
<name>A0A8H4V724_9HYPO</name>
<dbReference type="GO" id="GO:0016279">
    <property type="term" value="F:protein-lysine N-methyltransferase activity"/>
    <property type="evidence" value="ECO:0007669"/>
    <property type="project" value="UniProtKB-UniRule"/>
</dbReference>
<keyword evidence="1 5" id="KW-0963">Cytoplasm</keyword>
<dbReference type="InterPro" id="IPR029063">
    <property type="entry name" value="SAM-dependent_MTases_sf"/>
</dbReference>
<dbReference type="GO" id="GO:0032259">
    <property type="term" value="P:methylation"/>
    <property type="evidence" value="ECO:0007669"/>
    <property type="project" value="UniProtKB-KW"/>
</dbReference>
<dbReference type="SUPFAM" id="SSF53335">
    <property type="entry name" value="S-adenosyl-L-methionine-dependent methyltransferases"/>
    <property type="match status" value="1"/>
</dbReference>
<dbReference type="OrthoDB" id="10069295at2759"/>
<keyword evidence="2 5" id="KW-0489">Methyltransferase</keyword>
<dbReference type="Gene3D" id="3.40.50.150">
    <property type="entry name" value="Vaccinia Virus protein VP39"/>
    <property type="match status" value="1"/>
</dbReference>
<comment type="caution">
    <text evidence="7">The sequence shown here is derived from an EMBL/GenBank/DDBJ whole genome shotgun (WGS) entry which is preliminary data.</text>
</comment>
<evidence type="ECO:0000313" key="8">
    <source>
        <dbReference type="Proteomes" id="UP000557566"/>
    </source>
</evidence>
<dbReference type="PANTHER" id="PTHR12843">
    <property type="entry name" value="PROTEIN-LYSINE N-METHYLTRANSFERASE METTL10"/>
    <property type="match status" value="1"/>
</dbReference>
<evidence type="ECO:0000256" key="3">
    <source>
        <dbReference type="ARBA" id="ARBA00022679"/>
    </source>
</evidence>
<evidence type="ECO:0000259" key="6">
    <source>
        <dbReference type="Pfam" id="PF13847"/>
    </source>
</evidence>
<protein>
    <recommendedName>
        <fullName evidence="5">Protein-lysine N-methyltransferase EFM4</fullName>
        <ecNumber evidence="5">2.1.1.-</ecNumber>
    </recommendedName>
    <alternativeName>
        <fullName evidence="5">Elongation factor methyltransferase 4</fullName>
    </alternativeName>
</protein>
<dbReference type="GO" id="GO:0005737">
    <property type="term" value="C:cytoplasm"/>
    <property type="evidence" value="ECO:0007669"/>
    <property type="project" value="UniProtKB-SubCell"/>
</dbReference>
<comment type="subcellular location">
    <subcellularLocation>
        <location evidence="5">Cytoplasm</location>
    </subcellularLocation>
</comment>
<dbReference type="PANTHER" id="PTHR12843:SF5">
    <property type="entry name" value="EEF1A LYSINE METHYLTRANSFERASE 2"/>
    <property type="match status" value="1"/>
</dbReference>
<dbReference type="Pfam" id="PF13847">
    <property type="entry name" value="Methyltransf_31"/>
    <property type="match status" value="1"/>
</dbReference>
<dbReference type="InterPro" id="IPR026635">
    <property type="entry name" value="Efm4/METTL10"/>
</dbReference>
<evidence type="ECO:0000256" key="1">
    <source>
        <dbReference type="ARBA" id="ARBA00022490"/>
    </source>
</evidence>
<gene>
    <name evidence="5" type="primary">EFM4</name>
    <name evidence="7" type="ORF">G6O67_002281</name>
</gene>
<evidence type="ECO:0000256" key="4">
    <source>
        <dbReference type="ARBA" id="ARBA00022691"/>
    </source>
</evidence>
<keyword evidence="5" id="KW-0813">Transport</keyword>
<dbReference type="EMBL" id="JAAVMX010000003">
    <property type="protein sequence ID" value="KAF4510393.1"/>
    <property type="molecule type" value="Genomic_DNA"/>
</dbReference>
<evidence type="ECO:0000256" key="5">
    <source>
        <dbReference type="HAMAP-Rule" id="MF_03188"/>
    </source>
</evidence>
<keyword evidence="4 5" id="KW-0949">S-adenosyl-L-methionine</keyword>
<proteinExistence type="inferred from homology"/>
<comment type="similarity">
    <text evidence="5">Belongs to the class I-like SAM-binding methyltransferase superfamily. EFM4 family.</text>
</comment>
<sequence>MADNRCVGGHGPAQLEPSDLGTKEYWDKLYTSELRNHAADPSDIGTVWFDDSDAETKVVDFLSDLASSSSLPSPPPDAPCKETASLLDLGCGNASLLFTLRAAGWTGRARGVDYSPQSIALARQVAASKAAEADSPLPVELAEWDVVAGPLDAVLDGAQARGWDVVLDKGTFDAVSLSDERDARGRRRPCEAYRDRVVRVVRPAGLLVVTSCNWTEPELVEWFAGGHRPGFAVTGRVRYRTFSFGGVKGQTISTVCFRKL</sequence>
<dbReference type="Proteomes" id="UP000557566">
    <property type="component" value="Unassembled WGS sequence"/>
</dbReference>
<dbReference type="GO" id="GO:0016192">
    <property type="term" value="P:vesicle-mediated transport"/>
    <property type="evidence" value="ECO:0007669"/>
    <property type="project" value="UniProtKB-UniRule"/>
</dbReference>
<evidence type="ECO:0000313" key="7">
    <source>
        <dbReference type="EMBL" id="KAF4510393.1"/>
    </source>
</evidence>
<comment type="function">
    <text evidence="5">S-adenosyl-L-methionine-dependent protein-lysine N-methyltransferase that mono- and dimethylates elongation factor 1-alpha at 'Lys-316'. May play a role in intracellular transport.</text>
</comment>
<accession>A0A8H4V724</accession>
<reference evidence="7 8" key="1">
    <citation type="journal article" date="2020" name="Genome Biol. Evol.">
        <title>A new high-quality draft genome assembly of the Chinese cordyceps Ophiocordyceps sinensis.</title>
        <authorList>
            <person name="Shu R."/>
            <person name="Zhang J."/>
            <person name="Meng Q."/>
            <person name="Zhang H."/>
            <person name="Zhou G."/>
            <person name="Li M."/>
            <person name="Wu P."/>
            <person name="Zhao Y."/>
            <person name="Chen C."/>
            <person name="Qin Q."/>
        </authorList>
    </citation>
    <scope>NUCLEOTIDE SEQUENCE [LARGE SCALE GENOMIC DNA]</scope>
    <source>
        <strain evidence="7 8">IOZ07</strain>
    </source>
</reference>
<dbReference type="InterPro" id="IPR025714">
    <property type="entry name" value="Methyltranfer_dom"/>
</dbReference>
<dbReference type="AlphaFoldDB" id="A0A8H4V724"/>